<keyword evidence="2" id="KW-0597">Phosphoprotein</keyword>
<evidence type="ECO:0000259" key="4">
    <source>
        <dbReference type="PROSITE" id="PS50894"/>
    </source>
</evidence>
<feature type="modified residue" description="Phosphohistidine" evidence="2">
    <location>
        <position position="60"/>
    </location>
</feature>
<evidence type="ECO:0000313" key="6">
    <source>
        <dbReference type="Proteomes" id="UP001156703"/>
    </source>
</evidence>
<keyword evidence="6" id="KW-1185">Reference proteome</keyword>
<gene>
    <name evidence="5" type="ORF">GCM10007925_09810</name>
</gene>
<dbReference type="Pfam" id="PF01627">
    <property type="entry name" value="Hpt"/>
    <property type="match status" value="1"/>
</dbReference>
<evidence type="ECO:0000256" key="3">
    <source>
        <dbReference type="SAM" id="MobiDB-lite"/>
    </source>
</evidence>
<evidence type="ECO:0000256" key="2">
    <source>
        <dbReference type="PROSITE-ProRule" id="PRU00110"/>
    </source>
</evidence>
<dbReference type="EMBL" id="BSOO01000007">
    <property type="protein sequence ID" value="GLR47270.1"/>
    <property type="molecule type" value="Genomic_DNA"/>
</dbReference>
<accession>A0ABQ5Z6I4</accession>
<dbReference type="Gene3D" id="1.20.120.160">
    <property type="entry name" value="HPT domain"/>
    <property type="match status" value="1"/>
</dbReference>
<feature type="domain" description="HPt" evidence="4">
    <location>
        <begin position="21"/>
        <end position="126"/>
    </location>
</feature>
<name>A0ABQ5Z6I4_9SPHN</name>
<dbReference type="SUPFAM" id="SSF47226">
    <property type="entry name" value="Histidine-containing phosphotransfer domain, HPT domain"/>
    <property type="match status" value="1"/>
</dbReference>
<organism evidence="5 6">
    <name type="scientific">Sphingomonas astaxanthinifaciens DSM 22298</name>
    <dbReference type="NCBI Taxonomy" id="1123267"/>
    <lineage>
        <taxon>Bacteria</taxon>
        <taxon>Pseudomonadati</taxon>
        <taxon>Pseudomonadota</taxon>
        <taxon>Alphaproteobacteria</taxon>
        <taxon>Sphingomonadales</taxon>
        <taxon>Sphingomonadaceae</taxon>
        <taxon>Sphingomonas</taxon>
    </lineage>
</organism>
<evidence type="ECO:0000256" key="1">
    <source>
        <dbReference type="ARBA" id="ARBA00023012"/>
    </source>
</evidence>
<sequence length="145" mass="16091">MDETGGDIVDWGHFEKARAELGPGFIRILSYFREDGVKSVAAIEQAMREENTVALVMPAHTIKGEARQFGAEPLAKVAELIESTARLCIETRRFPDELVADVVKMRKLFDQTIALFDQATNPLKSRPGAQGGFGRRANNQNFGRI</sequence>
<reference evidence="6" key="1">
    <citation type="journal article" date="2019" name="Int. J. Syst. Evol. Microbiol.">
        <title>The Global Catalogue of Microorganisms (GCM) 10K type strain sequencing project: providing services to taxonomists for standard genome sequencing and annotation.</title>
        <authorList>
            <consortium name="The Broad Institute Genomics Platform"/>
            <consortium name="The Broad Institute Genome Sequencing Center for Infectious Disease"/>
            <person name="Wu L."/>
            <person name="Ma J."/>
        </authorList>
    </citation>
    <scope>NUCLEOTIDE SEQUENCE [LARGE SCALE GENOMIC DNA]</scope>
    <source>
        <strain evidence="6">NBRC 102146</strain>
    </source>
</reference>
<dbReference type="Proteomes" id="UP001156703">
    <property type="component" value="Unassembled WGS sequence"/>
</dbReference>
<dbReference type="InterPro" id="IPR036641">
    <property type="entry name" value="HPT_dom_sf"/>
</dbReference>
<dbReference type="InterPro" id="IPR008207">
    <property type="entry name" value="Sig_transdc_His_kin_Hpt_dom"/>
</dbReference>
<dbReference type="RefSeq" id="WP_245605122.1">
    <property type="nucleotide sequence ID" value="NZ_BSOO01000007.1"/>
</dbReference>
<feature type="region of interest" description="Disordered" evidence="3">
    <location>
        <begin position="125"/>
        <end position="145"/>
    </location>
</feature>
<proteinExistence type="predicted"/>
<evidence type="ECO:0000313" key="5">
    <source>
        <dbReference type="EMBL" id="GLR47270.1"/>
    </source>
</evidence>
<protein>
    <recommendedName>
        <fullName evidence="4">HPt domain-containing protein</fullName>
    </recommendedName>
</protein>
<keyword evidence="1" id="KW-0902">Two-component regulatory system</keyword>
<dbReference type="CDD" id="cd00088">
    <property type="entry name" value="HPT"/>
    <property type="match status" value="1"/>
</dbReference>
<dbReference type="PROSITE" id="PS50894">
    <property type="entry name" value="HPT"/>
    <property type="match status" value="1"/>
</dbReference>
<comment type="caution">
    <text evidence="5">The sequence shown here is derived from an EMBL/GenBank/DDBJ whole genome shotgun (WGS) entry which is preliminary data.</text>
</comment>